<evidence type="ECO:0000256" key="2">
    <source>
        <dbReference type="ARBA" id="ARBA00023002"/>
    </source>
</evidence>
<organism evidence="5 6">
    <name type="scientific">Williamsia marianensis</name>
    <dbReference type="NCBI Taxonomy" id="85044"/>
    <lineage>
        <taxon>Bacteria</taxon>
        <taxon>Bacillati</taxon>
        <taxon>Actinomycetota</taxon>
        <taxon>Actinomycetes</taxon>
        <taxon>Mycobacteriales</taxon>
        <taxon>Nocardiaceae</taxon>
        <taxon>Williamsia</taxon>
    </lineage>
</organism>
<dbReference type="AlphaFoldDB" id="A0A2G3PME1"/>
<dbReference type="GO" id="GO:0004791">
    <property type="term" value="F:thioredoxin-disulfide reductase (NADPH) activity"/>
    <property type="evidence" value="ECO:0007669"/>
    <property type="project" value="UniProtKB-EC"/>
</dbReference>
<dbReference type="Proteomes" id="UP000225108">
    <property type="component" value="Unassembled WGS sequence"/>
</dbReference>
<evidence type="ECO:0000313" key="5">
    <source>
        <dbReference type="EMBL" id="PHV66940.1"/>
    </source>
</evidence>
<dbReference type="PRINTS" id="PR00469">
    <property type="entry name" value="PNDRDTASEII"/>
</dbReference>
<reference evidence="5 6" key="1">
    <citation type="submission" date="2017-10" db="EMBL/GenBank/DDBJ databases">
        <title>The draft genome sequence of Williamsia sp. BULT 1.1 isolated from the semi-arid grassland soils from South Africa.</title>
        <authorList>
            <person name="Kabwe M.H."/>
            <person name="Govender N."/>
            <person name="Mutseka Lunga P."/>
            <person name="Vikram S."/>
            <person name="Makhalanyane T.P."/>
        </authorList>
    </citation>
    <scope>NUCLEOTIDE SEQUENCE [LARGE SCALE GENOMIC DNA]</scope>
    <source>
        <strain evidence="5 6">BULT 1.1</strain>
    </source>
</reference>
<comment type="catalytic activity">
    <reaction evidence="3">
        <text>[thioredoxin]-dithiol + NADP(+) = [thioredoxin]-disulfide + NADPH + H(+)</text>
        <dbReference type="Rhea" id="RHEA:20345"/>
        <dbReference type="Rhea" id="RHEA-COMP:10698"/>
        <dbReference type="Rhea" id="RHEA-COMP:10700"/>
        <dbReference type="ChEBI" id="CHEBI:15378"/>
        <dbReference type="ChEBI" id="CHEBI:29950"/>
        <dbReference type="ChEBI" id="CHEBI:50058"/>
        <dbReference type="ChEBI" id="CHEBI:57783"/>
        <dbReference type="ChEBI" id="CHEBI:58349"/>
        <dbReference type="EC" id="1.8.1.9"/>
    </reaction>
</comment>
<dbReference type="EMBL" id="PEBD01000008">
    <property type="protein sequence ID" value="PHV66940.1"/>
    <property type="molecule type" value="Genomic_DNA"/>
</dbReference>
<feature type="domain" description="FAD/NAD(P)-binding" evidence="4">
    <location>
        <begin position="8"/>
        <end position="287"/>
    </location>
</feature>
<protein>
    <submittedName>
        <fullName evidence="5">Thioredoxin reductase</fullName>
    </submittedName>
</protein>
<dbReference type="Gene3D" id="3.50.50.60">
    <property type="entry name" value="FAD/NAD(P)-binding domain"/>
    <property type="match status" value="2"/>
</dbReference>
<dbReference type="InterPro" id="IPR036188">
    <property type="entry name" value="FAD/NAD-bd_sf"/>
</dbReference>
<keyword evidence="2" id="KW-0560">Oxidoreductase</keyword>
<proteinExistence type="predicted"/>
<dbReference type="SUPFAM" id="SSF51905">
    <property type="entry name" value="FAD/NAD(P)-binding domain"/>
    <property type="match status" value="1"/>
</dbReference>
<dbReference type="InterPro" id="IPR050097">
    <property type="entry name" value="Ferredoxin-NADP_redctase_2"/>
</dbReference>
<gene>
    <name evidence="5" type="ORF">CSW57_11935</name>
</gene>
<accession>A0A2G3PME1</accession>
<evidence type="ECO:0000313" key="6">
    <source>
        <dbReference type="Proteomes" id="UP000225108"/>
    </source>
</evidence>
<name>A0A2G3PME1_WILMA</name>
<dbReference type="RefSeq" id="WP_099382944.1">
    <property type="nucleotide sequence ID" value="NZ_PEBD01000008.1"/>
</dbReference>
<sequence length="338" mass="35711">MNSTDNFYDVVIIGGGPAGLGAATTLARSLRTVLVIDGGEPRNAKAEGAHNLLGNEGISPLELLAKGRREAEHYGAQITTGSVAAVRRDTDGFEVDFTDGHAVKCRRLLLATGLIDELPDIPGVAELWGSSVLHCPYCHGWEVRGRKLGVLGTGAMSVHQTLLFRQLSDNVTLFLHEMPEPSESEWLQLAALNVSVVQGRVTQLVIEGGALRGVEVVGGRRFDVEAVTVMPRMVARADVYELLGGTLSDHMSGGLYVASDEMGRTDIEGVWAAGNVTDLSATVGSSAAGGMRAAAAINFDLISSDAQAAVKARAASFSREIEAAVTTRILGDRRHGVR</sequence>
<keyword evidence="1" id="KW-0285">Flavoprotein</keyword>
<dbReference type="Pfam" id="PF07992">
    <property type="entry name" value="Pyr_redox_2"/>
    <property type="match status" value="1"/>
</dbReference>
<dbReference type="PANTHER" id="PTHR48105">
    <property type="entry name" value="THIOREDOXIN REDUCTASE 1-RELATED-RELATED"/>
    <property type="match status" value="1"/>
</dbReference>
<dbReference type="PRINTS" id="PR00368">
    <property type="entry name" value="FADPNR"/>
</dbReference>
<comment type="caution">
    <text evidence="5">The sequence shown here is derived from an EMBL/GenBank/DDBJ whole genome shotgun (WGS) entry which is preliminary data.</text>
</comment>
<evidence type="ECO:0000256" key="3">
    <source>
        <dbReference type="ARBA" id="ARBA00048132"/>
    </source>
</evidence>
<evidence type="ECO:0000256" key="1">
    <source>
        <dbReference type="ARBA" id="ARBA00022630"/>
    </source>
</evidence>
<dbReference type="InterPro" id="IPR023753">
    <property type="entry name" value="FAD/NAD-binding_dom"/>
</dbReference>
<evidence type="ECO:0000259" key="4">
    <source>
        <dbReference type="Pfam" id="PF07992"/>
    </source>
</evidence>